<keyword evidence="3 10" id="KW-0716">Sensory transduction</keyword>
<keyword evidence="5 10" id="KW-0552">Olfaction</keyword>
<dbReference type="GO" id="GO:0004984">
    <property type="term" value="F:olfactory receptor activity"/>
    <property type="evidence" value="ECO:0007669"/>
    <property type="project" value="InterPro"/>
</dbReference>
<feature type="transmembrane region" description="Helical" evidence="10">
    <location>
        <begin position="302"/>
        <end position="326"/>
    </location>
</feature>
<dbReference type="VEuPathDB" id="VectorBase:CPIJ002213"/>
<evidence type="ECO:0000313" key="12">
    <source>
        <dbReference type="Proteomes" id="UP000002320"/>
    </source>
</evidence>
<keyword evidence="4 10" id="KW-0812">Transmembrane</keyword>
<dbReference type="EnsemblMetazoa" id="CPIJ002213-RA">
    <property type="protein sequence ID" value="CPIJ002213-PA"/>
    <property type="gene ID" value="CPIJ002213"/>
</dbReference>
<sequence length="396" mass="45714">MEPLRRRIRRWRNGLESEFTDPKTFFKKACSSVSKYTAICGWERFEANYTRLNVRFIFLMVDIFFYMVVSIWCFKNFWGQRMEFIFCFVTFGLSFQGLVKAYIYSHDTIYDLLQYNMKRFENPKKIPEIHTSLMKTASWCTISVKLIAPAYFTLAAFTVIFSVVISAFNRRFELPFGFFIPGVDRTTWVGYLLNLAFHTLQAFEAGAGLLATDLCFFNLMINAIGQLDVLIIGLKKLGEAATSDELAETELLNDIIEKHVEHVKYLSAMESHMKAGYFINNVCLITELVTCLHVVLTNDEIWFTGISLAICYSFQLVIPCFMGTFLSSKNDELIREIYNIPWNELPIPAQHSLQLLLHAAQTPVTLSDGFAPIDLDSFLEIYKKIYSYLAMIQNIN</sequence>
<feature type="transmembrane region" description="Helical" evidence="10">
    <location>
        <begin position="84"/>
        <end position="103"/>
    </location>
</feature>
<keyword evidence="12" id="KW-1185">Reference proteome</keyword>
<dbReference type="Proteomes" id="UP000002320">
    <property type="component" value="Unassembled WGS sequence"/>
</dbReference>
<evidence type="ECO:0000256" key="2">
    <source>
        <dbReference type="ARBA" id="ARBA00022475"/>
    </source>
</evidence>
<dbReference type="GO" id="GO:0007165">
    <property type="term" value="P:signal transduction"/>
    <property type="evidence" value="ECO:0007669"/>
    <property type="project" value="UniProtKB-KW"/>
</dbReference>
<dbReference type="AlphaFoldDB" id="A0A1S4J5E2"/>
<evidence type="ECO:0000256" key="10">
    <source>
        <dbReference type="RuleBase" id="RU351113"/>
    </source>
</evidence>
<reference evidence="11" key="1">
    <citation type="submission" date="2020-05" db="UniProtKB">
        <authorList>
            <consortium name="EnsemblMetazoa"/>
        </authorList>
    </citation>
    <scope>IDENTIFICATION</scope>
    <source>
        <strain evidence="11">JHB</strain>
    </source>
</reference>
<dbReference type="PANTHER" id="PTHR21137:SF35">
    <property type="entry name" value="ODORANT RECEPTOR 19A-RELATED"/>
    <property type="match status" value="1"/>
</dbReference>
<evidence type="ECO:0000256" key="4">
    <source>
        <dbReference type="ARBA" id="ARBA00022692"/>
    </source>
</evidence>
<evidence type="ECO:0000256" key="3">
    <source>
        <dbReference type="ARBA" id="ARBA00022606"/>
    </source>
</evidence>
<evidence type="ECO:0000256" key="9">
    <source>
        <dbReference type="ARBA" id="ARBA00023224"/>
    </source>
</evidence>
<comment type="caution">
    <text evidence="10">Lacks conserved residue(s) required for the propagation of feature annotation.</text>
</comment>
<comment type="subcellular location">
    <subcellularLocation>
        <location evidence="1 10">Cell membrane</location>
        <topology evidence="1 10">Multi-pass membrane protein</topology>
    </subcellularLocation>
</comment>
<organism evidence="11 12">
    <name type="scientific">Culex quinquefasciatus</name>
    <name type="common">Southern house mosquito</name>
    <name type="synonym">Culex pungens</name>
    <dbReference type="NCBI Taxonomy" id="7176"/>
    <lineage>
        <taxon>Eukaryota</taxon>
        <taxon>Metazoa</taxon>
        <taxon>Ecdysozoa</taxon>
        <taxon>Arthropoda</taxon>
        <taxon>Hexapoda</taxon>
        <taxon>Insecta</taxon>
        <taxon>Pterygota</taxon>
        <taxon>Neoptera</taxon>
        <taxon>Endopterygota</taxon>
        <taxon>Diptera</taxon>
        <taxon>Nematocera</taxon>
        <taxon>Culicoidea</taxon>
        <taxon>Culicidae</taxon>
        <taxon>Culicinae</taxon>
        <taxon>Culicini</taxon>
        <taxon>Culex</taxon>
        <taxon>Culex</taxon>
    </lineage>
</organism>
<keyword evidence="6 10" id="KW-1133">Transmembrane helix</keyword>
<dbReference type="Pfam" id="PF02949">
    <property type="entry name" value="7tm_6"/>
    <property type="match status" value="1"/>
</dbReference>
<keyword evidence="9 10" id="KW-0807">Transducer</keyword>
<evidence type="ECO:0000256" key="1">
    <source>
        <dbReference type="ARBA" id="ARBA00004651"/>
    </source>
</evidence>
<accession>A0A1S4J5E2</accession>
<keyword evidence="2" id="KW-1003">Cell membrane</keyword>
<dbReference type="GO" id="GO:0005549">
    <property type="term" value="F:odorant binding"/>
    <property type="evidence" value="ECO:0007669"/>
    <property type="project" value="InterPro"/>
</dbReference>
<dbReference type="InterPro" id="IPR004117">
    <property type="entry name" value="7tm6_olfct_rcpt"/>
</dbReference>
<protein>
    <recommendedName>
        <fullName evidence="10">Odorant receptor</fullName>
    </recommendedName>
</protein>
<evidence type="ECO:0000313" key="11">
    <source>
        <dbReference type="EnsemblMetazoa" id="CPIJ002213-PA"/>
    </source>
</evidence>
<comment type="similarity">
    <text evidence="10">Belongs to the insect chemoreceptor superfamily. Heteromeric odorant receptor channel (TC 1.A.69) family.</text>
</comment>
<feature type="transmembrane region" description="Helical" evidence="10">
    <location>
        <begin position="52"/>
        <end position="72"/>
    </location>
</feature>
<name>A0A1S4J5E2_CULQU</name>
<evidence type="ECO:0000256" key="5">
    <source>
        <dbReference type="ARBA" id="ARBA00022725"/>
    </source>
</evidence>
<feature type="transmembrane region" description="Helical" evidence="10">
    <location>
        <begin position="277"/>
        <end position="296"/>
    </location>
</feature>
<dbReference type="VEuPathDB" id="VectorBase:CQUJHB008424"/>
<proteinExistence type="inferred from homology"/>
<keyword evidence="7 10" id="KW-0472">Membrane</keyword>
<evidence type="ECO:0000256" key="8">
    <source>
        <dbReference type="ARBA" id="ARBA00023170"/>
    </source>
</evidence>
<keyword evidence="8 10" id="KW-0675">Receptor</keyword>
<dbReference type="InParanoid" id="A0A1S4J5E2"/>
<evidence type="ECO:0000256" key="7">
    <source>
        <dbReference type="ARBA" id="ARBA00023136"/>
    </source>
</evidence>
<dbReference type="GO" id="GO:0005886">
    <property type="term" value="C:plasma membrane"/>
    <property type="evidence" value="ECO:0007669"/>
    <property type="project" value="UniProtKB-SubCell"/>
</dbReference>
<dbReference type="OrthoDB" id="6765072at2759"/>
<dbReference type="PANTHER" id="PTHR21137">
    <property type="entry name" value="ODORANT RECEPTOR"/>
    <property type="match status" value="1"/>
</dbReference>
<evidence type="ECO:0000256" key="6">
    <source>
        <dbReference type="ARBA" id="ARBA00022989"/>
    </source>
</evidence>
<feature type="transmembrane region" description="Helical" evidence="10">
    <location>
        <begin position="146"/>
        <end position="168"/>
    </location>
</feature>